<dbReference type="SUPFAM" id="SSF50939">
    <property type="entry name" value="Sialidases"/>
    <property type="match status" value="1"/>
</dbReference>
<dbReference type="Proteomes" id="UP001201262">
    <property type="component" value="Unassembled WGS sequence"/>
</dbReference>
<name>A0AAD4PT76_9EURO</name>
<evidence type="ECO:0000313" key="2">
    <source>
        <dbReference type="Proteomes" id="UP001201262"/>
    </source>
</evidence>
<sequence length="339" mass="36892">MNLHIKWAALSTVGNQNLVNPNGEYMRTTTITDGSILGGYAVQEGDNHVLRTAQSTDGGVTWTQLGIVDSGPSATRELDNAFPFQLPSGRLLFAFRNHDRISKDVFTYYRITLCYSDNGGNTWNYLTQIDERAADPNNLNGFWEPYLRLSSNGTLQVFYSSENSAADQDNLMKISIDDGNTWSGEMPVSGQGITARDGMTGGTNIDDNGNLIGIYETTEDGPFSVNYVLSQDDGFTWNTRTRLYTAANGADAGAPQIINVGGTIVADFMTNEDGGQSTTVDSGEMKVITSTGEGQTWSMPTITGNLGSHWPGMYVIDSSHFLALYSLDNVGLITQEYQL</sequence>
<reference evidence="1" key="1">
    <citation type="submission" date="2021-12" db="EMBL/GenBank/DDBJ databases">
        <title>Convergent genome expansion in fungi linked to evolution of root-endophyte symbiosis.</title>
        <authorList>
            <consortium name="DOE Joint Genome Institute"/>
            <person name="Ke Y.-H."/>
            <person name="Bonito G."/>
            <person name="Liao H.-L."/>
            <person name="Looney B."/>
            <person name="Rojas-Flechas A."/>
            <person name="Nash J."/>
            <person name="Hameed K."/>
            <person name="Schadt C."/>
            <person name="Martin F."/>
            <person name="Crous P.W."/>
            <person name="Miettinen O."/>
            <person name="Magnuson J.K."/>
            <person name="Labbe J."/>
            <person name="Jacobson D."/>
            <person name="Doktycz M.J."/>
            <person name="Veneault-Fourrey C."/>
            <person name="Kuo A."/>
            <person name="Mondo S."/>
            <person name="Calhoun S."/>
            <person name="Riley R."/>
            <person name="Ohm R."/>
            <person name="LaButti K."/>
            <person name="Andreopoulos B."/>
            <person name="Pangilinan J."/>
            <person name="Nolan M."/>
            <person name="Tritt A."/>
            <person name="Clum A."/>
            <person name="Lipzen A."/>
            <person name="Daum C."/>
            <person name="Barry K."/>
            <person name="Grigoriev I.V."/>
            <person name="Vilgalys R."/>
        </authorList>
    </citation>
    <scope>NUCLEOTIDE SEQUENCE</scope>
    <source>
        <strain evidence="1">PMI_201</strain>
    </source>
</reference>
<accession>A0AAD4PT76</accession>
<dbReference type="Gene3D" id="2.120.10.10">
    <property type="match status" value="1"/>
</dbReference>
<dbReference type="GeneID" id="70248826"/>
<dbReference type="AlphaFoldDB" id="A0AAD4PT76"/>
<dbReference type="GO" id="GO:0016787">
    <property type="term" value="F:hydrolase activity"/>
    <property type="evidence" value="ECO:0007669"/>
    <property type="project" value="UniProtKB-KW"/>
</dbReference>
<organism evidence="1 2">
    <name type="scientific">Talaromyces proteolyticus</name>
    <dbReference type="NCBI Taxonomy" id="1131652"/>
    <lineage>
        <taxon>Eukaryota</taxon>
        <taxon>Fungi</taxon>
        <taxon>Dikarya</taxon>
        <taxon>Ascomycota</taxon>
        <taxon>Pezizomycotina</taxon>
        <taxon>Eurotiomycetes</taxon>
        <taxon>Eurotiomycetidae</taxon>
        <taxon>Eurotiales</taxon>
        <taxon>Trichocomaceae</taxon>
        <taxon>Talaromyces</taxon>
        <taxon>Talaromyces sect. Bacilispori</taxon>
    </lineage>
</organism>
<dbReference type="PANTHER" id="PTHR38792">
    <property type="entry name" value="BNR/ASP-BOX REPEAT DOMAIN PROTEIN (AFU_ORTHOLOGUE AFUA_7G06430)-RELATED"/>
    <property type="match status" value="1"/>
</dbReference>
<keyword evidence="1" id="KW-0378">Hydrolase</keyword>
<evidence type="ECO:0000313" key="1">
    <source>
        <dbReference type="EMBL" id="KAH8692805.1"/>
    </source>
</evidence>
<comment type="caution">
    <text evidence="1">The sequence shown here is derived from an EMBL/GenBank/DDBJ whole genome shotgun (WGS) entry which is preliminary data.</text>
</comment>
<dbReference type="RefSeq" id="XP_046068678.1">
    <property type="nucleotide sequence ID" value="XM_046218539.1"/>
</dbReference>
<keyword evidence="2" id="KW-1185">Reference proteome</keyword>
<dbReference type="PANTHER" id="PTHR38792:SF3">
    <property type="entry name" value="BNR_ASP-BOX REPEAT DOMAIN PROTEIN (AFU_ORTHOLOGUE AFUA_7G06430)-RELATED"/>
    <property type="match status" value="1"/>
</dbReference>
<proteinExistence type="predicted"/>
<protein>
    <submittedName>
        <fullName evidence="1">Glycoside hydrolase family 93 protein</fullName>
    </submittedName>
</protein>
<dbReference type="CDD" id="cd15482">
    <property type="entry name" value="Sialidase_non-viral"/>
    <property type="match status" value="1"/>
</dbReference>
<dbReference type="EMBL" id="JAJTJA010000010">
    <property type="protein sequence ID" value="KAH8692805.1"/>
    <property type="molecule type" value="Genomic_DNA"/>
</dbReference>
<dbReference type="InterPro" id="IPR036278">
    <property type="entry name" value="Sialidase_sf"/>
</dbReference>
<gene>
    <name evidence="1" type="ORF">BGW36DRAFT_399595</name>
</gene>